<keyword evidence="2" id="KW-0472">Membrane</keyword>
<feature type="transmembrane region" description="Helical" evidence="2">
    <location>
        <begin position="254"/>
        <end position="276"/>
    </location>
</feature>
<dbReference type="InterPro" id="IPR001841">
    <property type="entry name" value="Znf_RING"/>
</dbReference>
<gene>
    <name evidence="4" type="ORF">P280DRAFT_473112</name>
</gene>
<evidence type="ECO:0000313" key="4">
    <source>
        <dbReference type="EMBL" id="KAF2636258.1"/>
    </source>
</evidence>
<organism evidence="4 5">
    <name type="scientific">Massarina eburnea CBS 473.64</name>
    <dbReference type="NCBI Taxonomy" id="1395130"/>
    <lineage>
        <taxon>Eukaryota</taxon>
        <taxon>Fungi</taxon>
        <taxon>Dikarya</taxon>
        <taxon>Ascomycota</taxon>
        <taxon>Pezizomycotina</taxon>
        <taxon>Dothideomycetes</taxon>
        <taxon>Pleosporomycetidae</taxon>
        <taxon>Pleosporales</taxon>
        <taxon>Massarineae</taxon>
        <taxon>Massarinaceae</taxon>
        <taxon>Massarina</taxon>
    </lineage>
</organism>
<name>A0A6A6RPY2_9PLEO</name>
<dbReference type="Proteomes" id="UP000799753">
    <property type="component" value="Unassembled WGS sequence"/>
</dbReference>
<protein>
    <recommendedName>
        <fullName evidence="3">RING-type domain-containing protein</fullName>
    </recommendedName>
</protein>
<accession>A0A6A6RPY2</accession>
<dbReference type="OrthoDB" id="5600418at2759"/>
<evidence type="ECO:0000256" key="2">
    <source>
        <dbReference type="SAM" id="Phobius"/>
    </source>
</evidence>
<feature type="transmembrane region" description="Helical" evidence="2">
    <location>
        <begin position="164"/>
        <end position="185"/>
    </location>
</feature>
<dbReference type="Gene3D" id="3.30.40.10">
    <property type="entry name" value="Zinc/RING finger domain, C3HC4 (zinc finger)"/>
    <property type="match status" value="1"/>
</dbReference>
<dbReference type="CDD" id="cd16448">
    <property type="entry name" value="RING-H2"/>
    <property type="match status" value="1"/>
</dbReference>
<dbReference type="AlphaFoldDB" id="A0A6A6RPY2"/>
<dbReference type="InterPro" id="IPR013083">
    <property type="entry name" value="Znf_RING/FYVE/PHD"/>
</dbReference>
<keyword evidence="2" id="KW-0812">Transmembrane</keyword>
<dbReference type="PROSITE" id="PS50089">
    <property type="entry name" value="ZF_RING_2"/>
    <property type="match status" value="1"/>
</dbReference>
<sequence>MAPPYGIYALPMTRRKYDINTQEPEPSNREEWCSICYRPFHEKDDPSDVQEIPCQPIELQPCKHIIGSQCFARLIQANMDACQICRAKIALISDPVPQWLQYATSWSWYTLYCDYVPGHAVKVGKHDDYMRLSHRLFNDHITNTEGLQLWWHYMDSLSEWTRTVIKCGVLVKAAFALSALFVNTSYLELQMLRTLGFPSIPDSRLWALGIDFPLLLATIFFAGKYDLDHVVVGTALLFPFARVFVLAFTVKWFLVLLALNWMVYGVLTALLIWYGMKESEN</sequence>
<feature type="transmembrane region" description="Helical" evidence="2">
    <location>
        <begin position="205"/>
        <end position="223"/>
    </location>
</feature>
<keyword evidence="1" id="KW-0479">Metal-binding</keyword>
<feature type="domain" description="RING-type" evidence="3">
    <location>
        <begin position="33"/>
        <end position="86"/>
    </location>
</feature>
<dbReference type="SUPFAM" id="SSF57850">
    <property type="entry name" value="RING/U-box"/>
    <property type="match status" value="1"/>
</dbReference>
<feature type="transmembrane region" description="Helical" evidence="2">
    <location>
        <begin position="230"/>
        <end position="248"/>
    </location>
</feature>
<keyword evidence="2" id="KW-1133">Transmembrane helix</keyword>
<evidence type="ECO:0000256" key="1">
    <source>
        <dbReference type="PROSITE-ProRule" id="PRU00175"/>
    </source>
</evidence>
<dbReference type="GO" id="GO:0008270">
    <property type="term" value="F:zinc ion binding"/>
    <property type="evidence" value="ECO:0007669"/>
    <property type="project" value="UniProtKB-KW"/>
</dbReference>
<reference evidence="4" key="1">
    <citation type="journal article" date="2020" name="Stud. Mycol.">
        <title>101 Dothideomycetes genomes: a test case for predicting lifestyles and emergence of pathogens.</title>
        <authorList>
            <person name="Haridas S."/>
            <person name="Albert R."/>
            <person name="Binder M."/>
            <person name="Bloem J."/>
            <person name="Labutti K."/>
            <person name="Salamov A."/>
            <person name="Andreopoulos B."/>
            <person name="Baker S."/>
            <person name="Barry K."/>
            <person name="Bills G."/>
            <person name="Bluhm B."/>
            <person name="Cannon C."/>
            <person name="Castanera R."/>
            <person name="Culley D."/>
            <person name="Daum C."/>
            <person name="Ezra D."/>
            <person name="Gonzalez J."/>
            <person name="Henrissat B."/>
            <person name="Kuo A."/>
            <person name="Liang C."/>
            <person name="Lipzen A."/>
            <person name="Lutzoni F."/>
            <person name="Magnuson J."/>
            <person name="Mondo S."/>
            <person name="Nolan M."/>
            <person name="Ohm R."/>
            <person name="Pangilinan J."/>
            <person name="Park H.-J."/>
            <person name="Ramirez L."/>
            <person name="Alfaro M."/>
            <person name="Sun H."/>
            <person name="Tritt A."/>
            <person name="Yoshinaga Y."/>
            <person name="Zwiers L.-H."/>
            <person name="Turgeon B."/>
            <person name="Goodwin S."/>
            <person name="Spatafora J."/>
            <person name="Crous P."/>
            <person name="Grigoriev I."/>
        </authorList>
    </citation>
    <scope>NUCLEOTIDE SEQUENCE</scope>
    <source>
        <strain evidence="4">CBS 473.64</strain>
    </source>
</reference>
<evidence type="ECO:0000259" key="3">
    <source>
        <dbReference type="PROSITE" id="PS50089"/>
    </source>
</evidence>
<keyword evidence="1" id="KW-0862">Zinc</keyword>
<keyword evidence="1" id="KW-0863">Zinc-finger</keyword>
<keyword evidence="5" id="KW-1185">Reference proteome</keyword>
<dbReference type="EMBL" id="MU006799">
    <property type="protein sequence ID" value="KAF2636258.1"/>
    <property type="molecule type" value="Genomic_DNA"/>
</dbReference>
<evidence type="ECO:0000313" key="5">
    <source>
        <dbReference type="Proteomes" id="UP000799753"/>
    </source>
</evidence>
<proteinExistence type="predicted"/>